<comment type="caution">
    <text evidence="2">The sequence shown here is derived from an EMBL/GenBank/DDBJ whole genome shotgun (WGS) entry which is preliminary data.</text>
</comment>
<name>A0A225VUS5_9STRA</name>
<gene>
    <name evidence="2" type="ORF">PHMEG_00018864</name>
</gene>
<feature type="compositionally biased region" description="Acidic residues" evidence="1">
    <location>
        <begin position="75"/>
        <end position="85"/>
    </location>
</feature>
<accession>A0A225VUS5</accession>
<organism evidence="2 3">
    <name type="scientific">Phytophthora megakarya</name>
    <dbReference type="NCBI Taxonomy" id="4795"/>
    <lineage>
        <taxon>Eukaryota</taxon>
        <taxon>Sar</taxon>
        <taxon>Stramenopiles</taxon>
        <taxon>Oomycota</taxon>
        <taxon>Peronosporomycetes</taxon>
        <taxon>Peronosporales</taxon>
        <taxon>Peronosporaceae</taxon>
        <taxon>Phytophthora</taxon>
    </lineage>
</organism>
<evidence type="ECO:0000256" key="1">
    <source>
        <dbReference type="SAM" id="MobiDB-lite"/>
    </source>
</evidence>
<feature type="region of interest" description="Disordered" evidence="1">
    <location>
        <begin position="61"/>
        <end position="88"/>
    </location>
</feature>
<evidence type="ECO:0008006" key="4">
    <source>
        <dbReference type="Google" id="ProtNLM"/>
    </source>
</evidence>
<proteinExistence type="predicted"/>
<dbReference type="EMBL" id="NBNE01003106">
    <property type="protein sequence ID" value="OWZ08567.1"/>
    <property type="molecule type" value="Genomic_DNA"/>
</dbReference>
<evidence type="ECO:0000313" key="3">
    <source>
        <dbReference type="Proteomes" id="UP000198211"/>
    </source>
</evidence>
<dbReference type="AlphaFoldDB" id="A0A225VUS5"/>
<keyword evidence="3" id="KW-1185">Reference proteome</keyword>
<evidence type="ECO:0000313" key="2">
    <source>
        <dbReference type="EMBL" id="OWZ08567.1"/>
    </source>
</evidence>
<reference evidence="3" key="1">
    <citation type="submission" date="2017-03" db="EMBL/GenBank/DDBJ databases">
        <title>Phytopthora megakarya and P. palmivora, two closely related causual agents of cacao black pod achieved similar genome size and gene model numbers by different mechanisms.</title>
        <authorList>
            <person name="Ali S."/>
            <person name="Shao J."/>
            <person name="Larry D.J."/>
            <person name="Kronmiller B."/>
            <person name="Shen D."/>
            <person name="Strem M.D."/>
            <person name="Melnick R.L."/>
            <person name="Guiltinan M.J."/>
            <person name="Tyler B.M."/>
            <person name="Meinhardt L.W."/>
            <person name="Bailey B.A."/>
        </authorList>
    </citation>
    <scope>NUCLEOTIDE SEQUENCE [LARGE SCALE GENOMIC DNA]</scope>
    <source>
        <strain evidence="3">zdho120</strain>
    </source>
</reference>
<feature type="compositionally biased region" description="Basic and acidic residues" evidence="1">
    <location>
        <begin position="61"/>
        <end position="74"/>
    </location>
</feature>
<sequence length="205" mass="22373">MCGCVPGKVAEPEARNVVSKTSTIGATVASTEDSKRLQNFCELEEVLAVFPEADDSECQSKTKLTDLVPERNDDSEYGPEVDSEDASNNVLESVLNDLSDDADDISNLPAHLLSDIPVHRLRSAPGITTPEMEGKMREILKYHRCIFLGDVNAEPAPASGVVCDLDLGDAKPITQRSRQITPRYSVKGYELSKKILETGLIEHSE</sequence>
<protein>
    <recommendedName>
        <fullName evidence="4">Reverse transcriptase</fullName>
    </recommendedName>
</protein>
<dbReference type="Proteomes" id="UP000198211">
    <property type="component" value="Unassembled WGS sequence"/>
</dbReference>